<evidence type="ECO:0000313" key="3">
    <source>
        <dbReference type="Proteomes" id="UP001620461"/>
    </source>
</evidence>
<sequence>MSMTSPLRIGSGGYSLLEVLVALVIISIGVIGIAAMQAAALAGTHTSQTESIAANEARSLADAMLANPAFWDGGPAPTSSVFVTAGPTITGSTALAANPACASGNNCSPSDMAAFDLRNWATEYFQQVPNATKAAVSCNTTNPPVCTIQLIWTQKATVGTNAGTQSAATPTTVTYTLVNQF</sequence>
<comment type="caution">
    <text evidence="2">The sequence shown here is derived from an EMBL/GenBank/DDBJ whole genome shotgun (WGS) entry which is preliminary data.</text>
</comment>
<gene>
    <name evidence="2" type="primary">pilV</name>
    <name evidence="2" type="ORF">ISP15_08720</name>
</gene>
<feature type="transmembrane region" description="Helical" evidence="1">
    <location>
        <begin position="20"/>
        <end position="42"/>
    </location>
</feature>
<keyword evidence="1" id="KW-0812">Transmembrane</keyword>
<dbReference type="Proteomes" id="UP001620461">
    <property type="component" value="Unassembled WGS sequence"/>
</dbReference>
<evidence type="ECO:0000313" key="2">
    <source>
        <dbReference type="EMBL" id="MFK2900417.1"/>
    </source>
</evidence>
<dbReference type="EMBL" id="JADIKJ010000008">
    <property type="protein sequence ID" value="MFK2900417.1"/>
    <property type="molecule type" value="Genomic_DNA"/>
</dbReference>
<dbReference type="RefSeq" id="WP_404546874.1">
    <property type="nucleotide sequence ID" value="NZ_JADIKJ010000008.1"/>
</dbReference>
<organism evidence="2 3">
    <name type="scientific">Dyella jejuensis</name>
    <dbReference type="NCBI Taxonomy" id="1432009"/>
    <lineage>
        <taxon>Bacteria</taxon>
        <taxon>Pseudomonadati</taxon>
        <taxon>Pseudomonadota</taxon>
        <taxon>Gammaproteobacteria</taxon>
        <taxon>Lysobacterales</taxon>
        <taxon>Rhodanobacteraceae</taxon>
        <taxon>Dyella</taxon>
    </lineage>
</organism>
<keyword evidence="1" id="KW-0472">Membrane</keyword>
<keyword evidence="1" id="KW-1133">Transmembrane helix</keyword>
<dbReference type="Pfam" id="PF07963">
    <property type="entry name" value="N_methyl"/>
    <property type="match status" value="1"/>
</dbReference>
<protein>
    <submittedName>
        <fullName evidence="2">Type IV pilus modification protein PilV</fullName>
    </submittedName>
</protein>
<evidence type="ECO:0000256" key="1">
    <source>
        <dbReference type="SAM" id="Phobius"/>
    </source>
</evidence>
<dbReference type="InterPro" id="IPR012902">
    <property type="entry name" value="N_methyl_site"/>
</dbReference>
<proteinExistence type="predicted"/>
<dbReference type="NCBIfam" id="TIGR02523">
    <property type="entry name" value="type_IV_pilV"/>
    <property type="match status" value="1"/>
</dbReference>
<accession>A0ABW8JH42</accession>
<name>A0ABW8JH42_9GAMM</name>
<keyword evidence="3" id="KW-1185">Reference proteome</keyword>
<dbReference type="NCBIfam" id="TIGR02532">
    <property type="entry name" value="IV_pilin_GFxxxE"/>
    <property type="match status" value="1"/>
</dbReference>
<reference evidence="2 3" key="1">
    <citation type="submission" date="2020-10" db="EMBL/GenBank/DDBJ databases">
        <title>Phylogeny of dyella-like bacteria.</title>
        <authorList>
            <person name="Fu J."/>
        </authorList>
    </citation>
    <scope>NUCLEOTIDE SEQUENCE [LARGE SCALE GENOMIC DNA]</scope>
    <source>
        <strain evidence="2 3">JP1</strain>
    </source>
</reference>
<dbReference type="InterPro" id="IPR013362">
    <property type="entry name" value="Pilus_4_PilV"/>
</dbReference>